<organism evidence="1 2">
    <name type="scientific">Ignelater luminosus</name>
    <name type="common">Cucubano</name>
    <name type="synonym">Pyrophorus luminosus</name>
    <dbReference type="NCBI Taxonomy" id="2038154"/>
    <lineage>
        <taxon>Eukaryota</taxon>
        <taxon>Metazoa</taxon>
        <taxon>Ecdysozoa</taxon>
        <taxon>Arthropoda</taxon>
        <taxon>Hexapoda</taxon>
        <taxon>Insecta</taxon>
        <taxon>Pterygota</taxon>
        <taxon>Neoptera</taxon>
        <taxon>Endopterygota</taxon>
        <taxon>Coleoptera</taxon>
        <taxon>Polyphaga</taxon>
        <taxon>Elateriformia</taxon>
        <taxon>Elateroidea</taxon>
        <taxon>Elateridae</taxon>
        <taxon>Agrypninae</taxon>
        <taxon>Pyrophorini</taxon>
        <taxon>Ignelater</taxon>
    </lineage>
</organism>
<feature type="non-terminal residue" evidence="1">
    <location>
        <position position="72"/>
    </location>
</feature>
<proteinExistence type="predicted"/>
<accession>A0A8K0GA90</accession>
<gene>
    <name evidence="1" type="ORF">ILUMI_14154</name>
</gene>
<evidence type="ECO:0000313" key="2">
    <source>
        <dbReference type="Proteomes" id="UP000801492"/>
    </source>
</evidence>
<keyword evidence="2" id="KW-1185">Reference proteome</keyword>
<protein>
    <submittedName>
        <fullName evidence="1">Uncharacterized protein</fullName>
    </submittedName>
</protein>
<dbReference type="AlphaFoldDB" id="A0A8K0GA90"/>
<dbReference type="OrthoDB" id="7990652at2759"/>
<dbReference type="EMBL" id="VTPC01016202">
    <property type="protein sequence ID" value="KAF2892019.1"/>
    <property type="molecule type" value="Genomic_DNA"/>
</dbReference>
<evidence type="ECO:0000313" key="1">
    <source>
        <dbReference type="EMBL" id="KAF2892019.1"/>
    </source>
</evidence>
<sequence length="72" mass="8692">MYQMVWVHPEHRRYQRILWRETTNDEICTYELNTVTYCTTSAPYLAIRCLIQTALDNQDYYPLESQVIKEDG</sequence>
<name>A0A8K0GA90_IGNLU</name>
<reference evidence="1" key="1">
    <citation type="submission" date="2019-08" db="EMBL/GenBank/DDBJ databases">
        <title>The genome of the North American firefly Photinus pyralis.</title>
        <authorList>
            <consortium name="Photinus pyralis genome working group"/>
            <person name="Fallon T.R."/>
            <person name="Sander Lower S.E."/>
            <person name="Weng J.-K."/>
        </authorList>
    </citation>
    <scope>NUCLEOTIDE SEQUENCE</scope>
    <source>
        <strain evidence="1">TRF0915ILg1</strain>
        <tissue evidence="1">Whole body</tissue>
    </source>
</reference>
<dbReference type="Proteomes" id="UP000801492">
    <property type="component" value="Unassembled WGS sequence"/>
</dbReference>
<comment type="caution">
    <text evidence="1">The sequence shown here is derived from an EMBL/GenBank/DDBJ whole genome shotgun (WGS) entry which is preliminary data.</text>
</comment>